<dbReference type="RefSeq" id="WP_208245085.1">
    <property type="nucleotide sequence ID" value="NZ_JAGEPF010000018.1"/>
</dbReference>
<evidence type="ECO:0000256" key="1">
    <source>
        <dbReference type="SAM" id="Phobius"/>
    </source>
</evidence>
<gene>
    <name evidence="2" type="ORF">J4709_29235</name>
</gene>
<dbReference type="EMBL" id="JAGEPF010000018">
    <property type="protein sequence ID" value="MBO2461660.1"/>
    <property type="molecule type" value="Genomic_DNA"/>
</dbReference>
<keyword evidence="1" id="KW-1133">Transmembrane helix</keyword>
<feature type="transmembrane region" description="Helical" evidence="1">
    <location>
        <begin position="84"/>
        <end position="106"/>
    </location>
</feature>
<comment type="caution">
    <text evidence="2">The sequence shown here is derived from an EMBL/GenBank/DDBJ whole genome shotgun (WGS) entry which is preliminary data.</text>
</comment>
<evidence type="ECO:0000313" key="2">
    <source>
        <dbReference type="EMBL" id="MBO2461660.1"/>
    </source>
</evidence>
<dbReference type="Proteomes" id="UP000680206">
    <property type="component" value="Unassembled WGS sequence"/>
</dbReference>
<keyword evidence="3" id="KW-1185">Reference proteome</keyword>
<name>A0ABS3RY27_9ACTN</name>
<keyword evidence="1" id="KW-0812">Transmembrane</keyword>
<protein>
    <submittedName>
        <fullName evidence="2">Uncharacterized protein</fullName>
    </submittedName>
</protein>
<feature type="transmembrane region" description="Helical" evidence="1">
    <location>
        <begin position="52"/>
        <end position="77"/>
    </location>
</feature>
<proteinExistence type="predicted"/>
<evidence type="ECO:0000313" key="3">
    <source>
        <dbReference type="Proteomes" id="UP000680206"/>
    </source>
</evidence>
<reference evidence="2 3" key="1">
    <citation type="submission" date="2021-03" db="EMBL/GenBank/DDBJ databases">
        <title>Actinomadura violae sp. nov., isolated from lichen in Thailand.</title>
        <authorList>
            <person name="Kanchanasin P."/>
            <person name="Saeng-In P."/>
            <person name="Phongsopitanun W."/>
            <person name="Yuki M."/>
            <person name="Kudo T."/>
            <person name="Ohkuma M."/>
            <person name="Tanasupawat S."/>
        </authorList>
    </citation>
    <scope>NUCLEOTIDE SEQUENCE [LARGE SCALE GENOMIC DNA]</scope>
    <source>
        <strain evidence="2 3">LCR2-06</strain>
    </source>
</reference>
<organism evidence="2 3">
    <name type="scientific">Actinomadura violacea</name>
    <dbReference type="NCBI Taxonomy" id="2819934"/>
    <lineage>
        <taxon>Bacteria</taxon>
        <taxon>Bacillati</taxon>
        <taxon>Actinomycetota</taxon>
        <taxon>Actinomycetes</taxon>
        <taxon>Streptosporangiales</taxon>
        <taxon>Thermomonosporaceae</taxon>
        <taxon>Actinomadura</taxon>
    </lineage>
</organism>
<feature type="transmembrane region" description="Helical" evidence="1">
    <location>
        <begin position="112"/>
        <end position="132"/>
    </location>
</feature>
<sequence length="154" mass="16662">MAWQQRIQHAARRACLRVGRRGTFLLFLALLDWVYGASLCGHYARISPTYQFAAQVLPLHAWAAVWVGVGLVCGAFAPARNDQLAFGAAIALKIVWGGLGLLGWLVEDIPRGYVSAVIWMAFAGVVLLIAGWRENWAHNGNGHGNGGGIVGRSR</sequence>
<accession>A0ABS3RY27</accession>
<keyword evidence="1" id="KW-0472">Membrane</keyword>